<reference evidence="2" key="1">
    <citation type="journal article" date="2020" name="Nature">
        <title>Giant virus diversity and host interactions through global metagenomics.</title>
        <authorList>
            <person name="Schulz F."/>
            <person name="Roux S."/>
            <person name="Paez-Espino D."/>
            <person name="Jungbluth S."/>
            <person name="Walsh D.A."/>
            <person name="Denef V.J."/>
            <person name="McMahon K.D."/>
            <person name="Konstantinidis K.T."/>
            <person name="Eloe-Fadrosh E.A."/>
            <person name="Kyrpides N.C."/>
            <person name="Woyke T."/>
        </authorList>
    </citation>
    <scope>NUCLEOTIDE SEQUENCE</scope>
    <source>
        <strain evidence="2">GVMAG-M-3300013004-44</strain>
    </source>
</reference>
<name>A0A6C0BHU6_9ZZZZ</name>
<protein>
    <submittedName>
        <fullName evidence="2">Uncharacterized protein</fullName>
    </submittedName>
</protein>
<sequence>MSTITPIIHWMSIILPFSNEIAITLTHSGIPLFKNLYRSCIDTFSINNSTIRKKVKNQLCNFDDSYHKIFFDTIAYFGIMLNICKNAIQYGYVTGIFSGLNLVVWSMLLTNMFLGPAIHYVSHLFHVKSPIMYILVGISLITLLIVITYYTELWVQHITQKVVVDIDLDKI</sequence>
<proteinExistence type="predicted"/>
<organism evidence="2">
    <name type="scientific">viral metagenome</name>
    <dbReference type="NCBI Taxonomy" id="1070528"/>
    <lineage>
        <taxon>unclassified sequences</taxon>
        <taxon>metagenomes</taxon>
        <taxon>organismal metagenomes</taxon>
    </lineage>
</organism>
<keyword evidence="1" id="KW-0812">Transmembrane</keyword>
<evidence type="ECO:0000256" key="1">
    <source>
        <dbReference type="SAM" id="Phobius"/>
    </source>
</evidence>
<dbReference type="AlphaFoldDB" id="A0A6C0BHU6"/>
<keyword evidence="1" id="KW-0472">Membrane</keyword>
<feature type="transmembrane region" description="Helical" evidence="1">
    <location>
        <begin position="90"/>
        <end position="110"/>
    </location>
</feature>
<feature type="transmembrane region" description="Helical" evidence="1">
    <location>
        <begin position="130"/>
        <end position="151"/>
    </location>
</feature>
<accession>A0A6C0BHU6</accession>
<keyword evidence="1" id="KW-1133">Transmembrane helix</keyword>
<dbReference type="EMBL" id="MN739158">
    <property type="protein sequence ID" value="QHS91301.1"/>
    <property type="molecule type" value="Genomic_DNA"/>
</dbReference>
<evidence type="ECO:0000313" key="2">
    <source>
        <dbReference type="EMBL" id="QHS91301.1"/>
    </source>
</evidence>